<organism evidence="2 3">
    <name type="scientific">Pseudomonas benzenivorans</name>
    <dbReference type="NCBI Taxonomy" id="556533"/>
    <lineage>
        <taxon>Bacteria</taxon>
        <taxon>Pseudomonadati</taxon>
        <taxon>Pseudomonadota</taxon>
        <taxon>Gammaproteobacteria</taxon>
        <taxon>Pseudomonadales</taxon>
        <taxon>Pseudomonadaceae</taxon>
        <taxon>Pseudomonas</taxon>
    </lineage>
</organism>
<dbReference type="InterPro" id="IPR050177">
    <property type="entry name" value="Lipid_A_modif_metabolic_enz"/>
</dbReference>
<evidence type="ECO:0000313" key="3">
    <source>
        <dbReference type="Proteomes" id="UP001059672"/>
    </source>
</evidence>
<accession>A0ABY5H6T0</accession>
<dbReference type="Gene3D" id="3.40.50.720">
    <property type="entry name" value="NAD(P)-binding Rossmann-like Domain"/>
    <property type="match status" value="1"/>
</dbReference>
<keyword evidence="3" id="KW-1185">Reference proteome</keyword>
<evidence type="ECO:0000313" key="2">
    <source>
        <dbReference type="EMBL" id="UTW07496.1"/>
    </source>
</evidence>
<dbReference type="InterPro" id="IPR001509">
    <property type="entry name" value="Epimerase_deHydtase"/>
</dbReference>
<dbReference type="EMBL" id="CP073346">
    <property type="protein sequence ID" value="UTW07496.1"/>
    <property type="molecule type" value="Genomic_DNA"/>
</dbReference>
<gene>
    <name evidence="2" type="ORF">KDW96_20510</name>
</gene>
<evidence type="ECO:0000259" key="1">
    <source>
        <dbReference type="Pfam" id="PF01370"/>
    </source>
</evidence>
<dbReference type="Pfam" id="PF01370">
    <property type="entry name" value="Epimerase"/>
    <property type="match status" value="1"/>
</dbReference>
<sequence>MQTLLLTGGTGFIGQALIKRLLRDDCYQPVVAMRRSSVDVPPGTLSVQVSELSENTDWSAALVGAKVVIHAAARAHVLNEIADDPLAEFRVVNVSGTWALAQQAAQAGVKRFIFISSIGVNGNQSEHPFTVDDLPNPTEPYAVSKYEAELVLTQLSAKTGMEVVIIRPPLVYGPNAPGNFGRLIKAVNKGLPLPLGAIRNQRSLVALDNLVDLIVTCIDHPAAANQTFLVSDGEDLSTTELFRRMAAALGKPARLLPVPSRLLEMAAALLGKQALSQRLCGSLQVDIGKTRELLDWTPPVSVDEALRKTAKYFLEQQSK</sequence>
<dbReference type="InterPro" id="IPR036291">
    <property type="entry name" value="NAD(P)-bd_dom_sf"/>
</dbReference>
<feature type="domain" description="NAD-dependent epimerase/dehydratase" evidence="1">
    <location>
        <begin position="5"/>
        <end position="225"/>
    </location>
</feature>
<proteinExistence type="predicted"/>
<dbReference type="PANTHER" id="PTHR43245:SF58">
    <property type="entry name" value="BLL5923 PROTEIN"/>
    <property type="match status" value="1"/>
</dbReference>
<dbReference type="Proteomes" id="UP001059672">
    <property type="component" value="Chromosome"/>
</dbReference>
<dbReference type="CDD" id="cd05232">
    <property type="entry name" value="UDP_G4E_4_SDR_e"/>
    <property type="match status" value="1"/>
</dbReference>
<dbReference type="PANTHER" id="PTHR43245">
    <property type="entry name" value="BIFUNCTIONAL POLYMYXIN RESISTANCE PROTEIN ARNA"/>
    <property type="match status" value="1"/>
</dbReference>
<protein>
    <submittedName>
        <fullName evidence="2">SDR family oxidoreductase</fullName>
    </submittedName>
</protein>
<name>A0ABY5H6T0_9PSED</name>
<dbReference type="RefSeq" id="WP_255838079.1">
    <property type="nucleotide sequence ID" value="NZ_CP073346.1"/>
</dbReference>
<dbReference type="SUPFAM" id="SSF51735">
    <property type="entry name" value="NAD(P)-binding Rossmann-fold domains"/>
    <property type="match status" value="1"/>
</dbReference>
<reference evidence="2" key="1">
    <citation type="submission" date="2021-04" db="EMBL/GenBank/DDBJ databases">
        <title>Oceanospirillales bacteria with DddD are important DMSP degraders in coastal seawater.</title>
        <authorList>
            <person name="Liu J."/>
        </authorList>
    </citation>
    <scope>NUCLEOTIDE SEQUENCE</scope>
    <source>
        <strain evidence="2">D13-4</strain>
    </source>
</reference>